<keyword evidence="14 15" id="KW-0511">Multifunctional enzyme</keyword>
<comment type="similarity">
    <text evidence="6 15">In the C-terminal section; belongs to the PRA-PH family.</text>
</comment>
<evidence type="ECO:0000256" key="7">
    <source>
        <dbReference type="ARBA" id="ARBA00008299"/>
    </source>
</evidence>
<evidence type="ECO:0000256" key="2">
    <source>
        <dbReference type="ARBA" id="ARBA00001460"/>
    </source>
</evidence>
<dbReference type="HAMAP" id="MF_01019">
    <property type="entry name" value="HisIE"/>
    <property type="match status" value="1"/>
</dbReference>
<dbReference type="HAMAP" id="MF_01021">
    <property type="entry name" value="HisI"/>
    <property type="match status" value="1"/>
</dbReference>
<gene>
    <name evidence="15" type="primary">hisI</name>
    <name evidence="15" type="synonym">hisIE</name>
    <name evidence="17" type="ORF">SAMN05444368_0521</name>
</gene>
<keyword evidence="12 15" id="KW-0067">ATP-binding</keyword>
<dbReference type="EC" id="3.5.4.19" evidence="15"/>
<comment type="catalytic activity">
    <reaction evidence="1 15">
        <text>1-(5-phospho-beta-D-ribosyl)-5'-AMP + H2O = 1-(5-phospho-beta-D-ribosyl)-5-[(5-phospho-beta-D-ribosylamino)methylideneamino]imidazole-4-carboxamide</text>
        <dbReference type="Rhea" id="RHEA:20049"/>
        <dbReference type="ChEBI" id="CHEBI:15377"/>
        <dbReference type="ChEBI" id="CHEBI:58435"/>
        <dbReference type="ChEBI" id="CHEBI:59457"/>
        <dbReference type="EC" id="3.5.4.19"/>
    </reaction>
</comment>
<dbReference type="SUPFAM" id="SSF101386">
    <property type="entry name" value="all-alpha NTP pyrophosphatases"/>
    <property type="match status" value="1"/>
</dbReference>
<comment type="caution">
    <text evidence="17">The sequence shown here is derived from an EMBL/GenBank/DDBJ whole genome shotgun (WGS) entry which is preliminary data.</text>
</comment>
<dbReference type="Pfam" id="PF01503">
    <property type="entry name" value="PRA-PH"/>
    <property type="match status" value="1"/>
</dbReference>
<comment type="pathway">
    <text evidence="4 15">Amino-acid biosynthesis; L-histidine biosynthesis; L-histidine from 5-phospho-alpha-D-ribose 1-diphosphate: step 3/9.</text>
</comment>
<comment type="catalytic activity">
    <reaction evidence="2 15">
        <text>1-(5-phospho-beta-D-ribosyl)-ATP + H2O = 1-(5-phospho-beta-D-ribosyl)-5'-AMP + diphosphate + H(+)</text>
        <dbReference type="Rhea" id="RHEA:22828"/>
        <dbReference type="ChEBI" id="CHEBI:15377"/>
        <dbReference type="ChEBI" id="CHEBI:15378"/>
        <dbReference type="ChEBI" id="CHEBI:33019"/>
        <dbReference type="ChEBI" id="CHEBI:59457"/>
        <dbReference type="ChEBI" id="CHEBI:73183"/>
        <dbReference type="EC" id="3.6.1.31"/>
    </reaction>
</comment>
<dbReference type="InterPro" id="IPR026660">
    <property type="entry name" value="PRA-CH"/>
</dbReference>
<dbReference type="Gene3D" id="3.10.20.810">
    <property type="entry name" value="Phosphoribosyl-AMP cyclohydrolase"/>
    <property type="match status" value="1"/>
</dbReference>
<keyword evidence="11 15" id="KW-0378">Hydrolase</keyword>
<protein>
    <recommendedName>
        <fullName evidence="15">Histidine biosynthesis bifunctional protein HisIE</fullName>
    </recommendedName>
    <domain>
        <recommendedName>
            <fullName evidence="15">Phosphoribosyl-AMP cyclohydrolase</fullName>
            <shortName evidence="15">PRA-CH</shortName>
            <ecNumber evidence="15">3.5.4.19</ecNumber>
        </recommendedName>
    </domain>
    <domain>
        <recommendedName>
            <fullName evidence="15">Phosphoribosyl-ATP pyrophosphatase</fullName>
            <shortName evidence="15">PRA-PH</shortName>
            <ecNumber evidence="15">3.6.1.31</ecNumber>
        </recommendedName>
    </domain>
</protein>
<dbReference type="Pfam" id="PF01502">
    <property type="entry name" value="PRA-CH"/>
    <property type="match status" value="1"/>
</dbReference>
<reference evidence="17 18" key="1">
    <citation type="submission" date="2016-11" db="EMBL/GenBank/DDBJ databases">
        <authorList>
            <person name="Varghese N."/>
            <person name="Submissions S."/>
        </authorList>
    </citation>
    <scope>NUCLEOTIDE SEQUENCE [LARGE SCALE GENOMIC DNA]</scope>
    <source>
        <strain evidence="17 18">DSM 20664</strain>
    </source>
</reference>
<dbReference type="InterPro" id="IPR008179">
    <property type="entry name" value="HisE"/>
</dbReference>
<dbReference type="NCBIfam" id="NF002747">
    <property type="entry name" value="PRK02759.1"/>
    <property type="match status" value="1"/>
</dbReference>
<evidence type="ECO:0000256" key="13">
    <source>
        <dbReference type="ARBA" id="ARBA00023102"/>
    </source>
</evidence>
<evidence type="ECO:0000256" key="4">
    <source>
        <dbReference type="ARBA" id="ARBA00005169"/>
    </source>
</evidence>
<evidence type="ECO:0000313" key="18">
    <source>
        <dbReference type="Proteomes" id="UP000185093"/>
    </source>
</evidence>
<dbReference type="InterPro" id="IPR021130">
    <property type="entry name" value="PRib-ATP_PPHydrolase-like"/>
</dbReference>
<accession>A0ABY1JBU4</accession>
<sequence length="214" mass="23701">MKKLQEQTNDMSAVTFDERGLVPVVVQDYTTGEVLMLAYANEEALRLTQESGELYLFSRSRKRLWHKGETSGNVMKVRRLTLDCDGDAVLALVCPEGPACHTGHRSCFFEDIMKGPDGDATFPGKLWQYLLRRKGADPKESYTAKLISQGLPRVAQKVGEEGVELAIALTLNDKGQIIYEASDLVYHVLVSLIAAGVSIDDVRCELASRHGEKL</sequence>
<dbReference type="Proteomes" id="UP000185093">
    <property type="component" value="Unassembled WGS sequence"/>
</dbReference>
<dbReference type="PANTHER" id="PTHR42945">
    <property type="entry name" value="HISTIDINE BIOSYNTHESIS BIFUNCTIONAL PROTEIN"/>
    <property type="match status" value="1"/>
</dbReference>
<evidence type="ECO:0000256" key="6">
    <source>
        <dbReference type="ARBA" id="ARBA00007731"/>
    </source>
</evidence>
<dbReference type="RefSeq" id="WP_074199178.1">
    <property type="nucleotide sequence ID" value="NZ_FSQZ01000001.1"/>
</dbReference>
<proteinExistence type="inferred from homology"/>
<evidence type="ECO:0000256" key="1">
    <source>
        <dbReference type="ARBA" id="ARBA00000024"/>
    </source>
</evidence>
<dbReference type="InterPro" id="IPR023019">
    <property type="entry name" value="His_synth_HisIE"/>
</dbReference>
<evidence type="ECO:0000256" key="15">
    <source>
        <dbReference type="HAMAP-Rule" id="MF_01019"/>
    </source>
</evidence>
<comment type="pathway">
    <text evidence="5 15">Amino-acid biosynthesis; L-histidine biosynthesis; L-histidine from 5-phospho-alpha-D-ribose 1-diphosphate: step 2/9.</text>
</comment>
<dbReference type="InterPro" id="IPR002496">
    <property type="entry name" value="PRib_AMP_CycHydrolase_dom"/>
</dbReference>
<dbReference type="EMBL" id="FSQZ01000001">
    <property type="protein sequence ID" value="SIN64001.1"/>
    <property type="molecule type" value="Genomic_DNA"/>
</dbReference>
<dbReference type="SUPFAM" id="SSF141734">
    <property type="entry name" value="HisI-like"/>
    <property type="match status" value="1"/>
</dbReference>
<evidence type="ECO:0000256" key="14">
    <source>
        <dbReference type="ARBA" id="ARBA00023268"/>
    </source>
</evidence>
<keyword evidence="9 15" id="KW-0028">Amino-acid biosynthesis</keyword>
<dbReference type="NCBIfam" id="NF000768">
    <property type="entry name" value="PRK00051.1"/>
    <property type="match status" value="1"/>
</dbReference>
<feature type="region of interest" description="Phosphoribosyl-ATP pyrophosphohydrolase" evidence="15">
    <location>
        <begin position="123"/>
        <end position="214"/>
    </location>
</feature>
<organism evidence="17 18">
    <name type="scientific">Acetomicrobium flavidum</name>
    <dbReference type="NCBI Taxonomy" id="49896"/>
    <lineage>
        <taxon>Bacteria</taxon>
        <taxon>Thermotogati</taxon>
        <taxon>Synergistota</taxon>
        <taxon>Synergistia</taxon>
        <taxon>Synergistales</taxon>
        <taxon>Acetomicrobiaceae</taxon>
        <taxon>Acetomicrobium</taxon>
    </lineage>
</organism>
<dbReference type="Gene3D" id="1.10.287.1080">
    <property type="entry name" value="MazG-like"/>
    <property type="match status" value="1"/>
</dbReference>
<dbReference type="CDD" id="cd11534">
    <property type="entry name" value="NTP-PPase_HisIE_like"/>
    <property type="match status" value="1"/>
</dbReference>
<evidence type="ECO:0000259" key="16">
    <source>
        <dbReference type="Pfam" id="PF01502"/>
    </source>
</evidence>
<keyword evidence="18" id="KW-1185">Reference proteome</keyword>
<evidence type="ECO:0000313" key="17">
    <source>
        <dbReference type="EMBL" id="SIN64001.1"/>
    </source>
</evidence>
<comment type="subcellular location">
    <subcellularLocation>
        <location evidence="3 15">Cytoplasm</location>
    </subcellularLocation>
</comment>
<feature type="domain" description="Phosphoribosyl-AMP cyclohydrolase" evidence="16">
    <location>
        <begin position="36"/>
        <end position="109"/>
    </location>
</feature>
<evidence type="ECO:0000256" key="9">
    <source>
        <dbReference type="ARBA" id="ARBA00022605"/>
    </source>
</evidence>
<evidence type="ECO:0000256" key="11">
    <source>
        <dbReference type="ARBA" id="ARBA00022801"/>
    </source>
</evidence>
<keyword evidence="10 15" id="KW-0547">Nucleotide-binding</keyword>
<comment type="similarity">
    <text evidence="7 15">In the N-terminal section; belongs to the PRA-CH family.</text>
</comment>
<evidence type="ECO:0000256" key="10">
    <source>
        <dbReference type="ARBA" id="ARBA00022741"/>
    </source>
</evidence>
<evidence type="ECO:0000256" key="5">
    <source>
        <dbReference type="ARBA" id="ARBA00005204"/>
    </source>
</evidence>
<evidence type="ECO:0000256" key="12">
    <source>
        <dbReference type="ARBA" id="ARBA00022840"/>
    </source>
</evidence>
<dbReference type="NCBIfam" id="TIGR03188">
    <property type="entry name" value="histidine_hisI"/>
    <property type="match status" value="1"/>
</dbReference>
<feature type="region of interest" description="Phosphoribosyl-AMP cyclohydrolase" evidence="15">
    <location>
        <begin position="1"/>
        <end position="122"/>
    </location>
</feature>
<evidence type="ECO:0000256" key="3">
    <source>
        <dbReference type="ARBA" id="ARBA00004496"/>
    </source>
</evidence>
<dbReference type="HAMAP" id="MF_01020">
    <property type="entry name" value="HisE"/>
    <property type="match status" value="1"/>
</dbReference>
<dbReference type="EC" id="3.6.1.31" evidence="15"/>
<name>A0ABY1JBU4_9BACT</name>
<keyword evidence="13 15" id="KW-0368">Histidine biosynthesis</keyword>
<evidence type="ECO:0000256" key="8">
    <source>
        <dbReference type="ARBA" id="ARBA00022490"/>
    </source>
</evidence>
<keyword evidence="8 15" id="KW-0963">Cytoplasm</keyword>
<dbReference type="InterPro" id="IPR038019">
    <property type="entry name" value="PRib_AMP_CycHydrolase_sf"/>
</dbReference>
<dbReference type="PANTHER" id="PTHR42945:SF1">
    <property type="entry name" value="HISTIDINE BIOSYNTHESIS BIFUNCTIONAL PROTEIN HIS7"/>
    <property type="match status" value="1"/>
</dbReference>